<keyword evidence="2" id="KW-1185">Reference proteome</keyword>
<dbReference type="GeneID" id="59235973"/>
<dbReference type="GO" id="GO:0005524">
    <property type="term" value="F:ATP binding"/>
    <property type="evidence" value="ECO:0007669"/>
    <property type="project" value="InterPro"/>
</dbReference>
<dbReference type="KEGG" id="zmk:HG535_0C06300"/>
<dbReference type="CDD" id="cd03109">
    <property type="entry name" value="DTBS"/>
    <property type="match status" value="1"/>
</dbReference>
<dbReference type="Gene3D" id="3.40.50.300">
    <property type="entry name" value="P-loop containing nucleotide triphosphate hydrolases"/>
    <property type="match status" value="1"/>
</dbReference>
<evidence type="ECO:0000313" key="1">
    <source>
        <dbReference type="EMBL" id="QLG72275.1"/>
    </source>
</evidence>
<sequence length="222" mass="24800">MSAPVFFVTGTDTDAGKTFVSALLTMRWRAQYWKPIQTGIEDDCGDTATVKKMCETHGYSSEYAAPKFELMKPLCPLEAMEYEPHIDVKLSDFEVPDLYNPERPLIVEGAGGVCVPITKKLETTVDLMKFFINSTKRTFKIVLVARSGLGTLNHTLMTIEHLKLVGLQNFVLGCVLSGKKNEGNSRILRRFGVKILAEIDHCETKNDVQRALAQIPNLEALF</sequence>
<reference evidence="1 2" key="1">
    <citation type="submission" date="2020-07" db="EMBL/GenBank/DDBJ databases">
        <title>The yeast mating-type switching endonuclease HO is a domesticated member of an unorthodox homing genetic element family.</title>
        <authorList>
            <person name="Coughlan A.Y."/>
            <person name="Lombardi L."/>
            <person name="Braun-Galleani S."/>
            <person name="Martos A.R."/>
            <person name="Galeote V."/>
            <person name="Bigey F."/>
            <person name="Dequin S."/>
            <person name="Byrne K.P."/>
            <person name="Wolfe K.H."/>
        </authorList>
    </citation>
    <scope>NUCLEOTIDE SEQUENCE [LARGE SCALE GENOMIC DNA]</scope>
    <source>
        <strain evidence="1 2">NRRL Y-6702</strain>
    </source>
</reference>
<evidence type="ECO:0008006" key="3">
    <source>
        <dbReference type="Google" id="ProtNLM"/>
    </source>
</evidence>
<name>A0A7H9B0R5_ZYGMR</name>
<evidence type="ECO:0000313" key="2">
    <source>
        <dbReference type="Proteomes" id="UP000509704"/>
    </source>
</evidence>
<dbReference type="GO" id="GO:0009102">
    <property type="term" value="P:biotin biosynthetic process"/>
    <property type="evidence" value="ECO:0007669"/>
    <property type="project" value="UniProtKB-UniPathway"/>
</dbReference>
<organism evidence="1 2">
    <name type="scientific">Zygotorulaspora mrakii</name>
    <name type="common">Zygosaccharomyces mrakii</name>
    <dbReference type="NCBI Taxonomy" id="42260"/>
    <lineage>
        <taxon>Eukaryota</taxon>
        <taxon>Fungi</taxon>
        <taxon>Dikarya</taxon>
        <taxon>Ascomycota</taxon>
        <taxon>Saccharomycotina</taxon>
        <taxon>Saccharomycetes</taxon>
        <taxon>Saccharomycetales</taxon>
        <taxon>Saccharomycetaceae</taxon>
        <taxon>Zygotorulaspora</taxon>
    </lineage>
</organism>
<proteinExistence type="inferred from homology"/>
<dbReference type="PIRSF" id="PIRSF006755">
    <property type="entry name" value="DTB_synth"/>
    <property type="match status" value="1"/>
</dbReference>
<gene>
    <name evidence="1" type="ORF">HG535_0C06300</name>
</gene>
<dbReference type="GO" id="GO:0000287">
    <property type="term" value="F:magnesium ion binding"/>
    <property type="evidence" value="ECO:0007669"/>
    <property type="project" value="InterPro"/>
</dbReference>
<protein>
    <recommendedName>
        <fullName evidence="3">Dethiobiotin synthase</fullName>
    </recommendedName>
</protein>
<dbReference type="Pfam" id="PF13500">
    <property type="entry name" value="AAA_26"/>
    <property type="match status" value="1"/>
</dbReference>
<dbReference type="PANTHER" id="PTHR43210:SF5">
    <property type="entry name" value="DETHIOBIOTIN SYNTHETASE"/>
    <property type="match status" value="1"/>
</dbReference>
<accession>A0A7H9B0R5</accession>
<dbReference type="AlphaFoldDB" id="A0A7H9B0R5"/>
<dbReference type="Proteomes" id="UP000509704">
    <property type="component" value="Chromosome 3"/>
</dbReference>
<dbReference type="EMBL" id="CP058606">
    <property type="protein sequence ID" value="QLG72275.1"/>
    <property type="molecule type" value="Genomic_DNA"/>
</dbReference>
<dbReference type="NCBIfam" id="TIGR00347">
    <property type="entry name" value="bioD"/>
    <property type="match status" value="1"/>
</dbReference>
<dbReference type="SUPFAM" id="SSF52540">
    <property type="entry name" value="P-loop containing nucleoside triphosphate hydrolases"/>
    <property type="match status" value="1"/>
</dbReference>
<dbReference type="GO" id="GO:0004141">
    <property type="term" value="F:dethiobiotin synthase activity"/>
    <property type="evidence" value="ECO:0007669"/>
    <property type="project" value="InterPro"/>
</dbReference>
<dbReference type="PANTHER" id="PTHR43210">
    <property type="entry name" value="DETHIOBIOTIN SYNTHETASE"/>
    <property type="match status" value="1"/>
</dbReference>
<dbReference type="InterPro" id="IPR004472">
    <property type="entry name" value="DTB_synth_BioD"/>
</dbReference>
<dbReference type="RefSeq" id="XP_037144003.1">
    <property type="nucleotide sequence ID" value="XM_037288108.1"/>
</dbReference>
<dbReference type="UniPathway" id="UPA00078"/>
<dbReference type="HAMAP" id="MF_00336">
    <property type="entry name" value="BioD"/>
    <property type="match status" value="1"/>
</dbReference>
<dbReference type="InterPro" id="IPR027417">
    <property type="entry name" value="P-loop_NTPase"/>
</dbReference>
<dbReference type="OrthoDB" id="425114at2759"/>